<feature type="region of interest" description="Disordered" evidence="1">
    <location>
        <begin position="61"/>
        <end position="102"/>
    </location>
</feature>
<evidence type="ECO:0000256" key="1">
    <source>
        <dbReference type="SAM" id="MobiDB-lite"/>
    </source>
</evidence>
<evidence type="ECO:0000313" key="3">
    <source>
        <dbReference type="Proteomes" id="UP000030744"/>
    </source>
</evidence>
<dbReference type="EMBL" id="HG688465">
    <property type="protein sequence ID" value="CDJ35439.1"/>
    <property type="molecule type" value="Genomic_DNA"/>
</dbReference>
<organism evidence="2 3">
    <name type="scientific">Eimeria mitis</name>
    <dbReference type="NCBI Taxonomy" id="44415"/>
    <lineage>
        <taxon>Eukaryota</taxon>
        <taxon>Sar</taxon>
        <taxon>Alveolata</taxon>
        <taxon>Apicomplexa</taxon>
        <taxon>Conoidasida</taxon>
        <taxon>Coccidia</taxon>
        <taxon>Eucoccidiorida</taxon>
        <taxon>Eimeriorina</taxon>
        <taxon>Eimeriidae</taxon>
        <taxon>Eimeria</taxon>
    </lineage>
</organism>
<dbReference type="GeneID" id="25377475"/>
<dbReference type="RefSeq" id="XP_013358017.1">
    <property type="nucleotide sequence ID" value="XM_013502563.1"/>
</dbReference>
<dbReference type="AlphaFoldDB" id="U6KBY3"/>
<protein>
    <submittedName>
        <fullName evidence="2">Uncharacterized protein</fullName>
    </submittedName>
</protein>
<proteinExistence type="predicted"/>
<dbReference type="Proteomes" id="UP000030744">
    <property type="component" value="Unassembled WGS sequence"/>
</dbReference>
<gene>
    <name evidence="2" type="ORF">EMH_0026060</name>
</gene>
<accession>U6KBY3</accession>
<evidence type="ECO:0000313" key="2">
    <source>
        <dbReference type="EMBL" id="CDJ35439.1"/>
    </source>
</evidence>
<name>U6KBY3_9EIME</name>
<reference evidence="2" key="2">
    <citation type="submission" date="2013-10" db="EMBL/GenBank/DDBJ databases">
        <authorList>
            <person name="Aslett M."/>
        </authorList>
    </citation>
    <scope>NUCLEOTIDE SEQUENCE [LARGE SCALE GENOMIC DNA]</scope>
    <source>
        <strain evidence="2">Houghton</strain>
    </source>
</reference>
<sequence length="119" mass="12955">MPTEVTLKAHREKSRAISRTAEDKIPSGVRAAWPELAAPILWTKALSKAGALSSVNDEKALKNHNDGWLWPTVSRKGLTPARNQDQDAEGTGDPGKSWGIPETRFRVENGIIEVASPSE</sequence>
<keyword evidence="3" id="KW-1185">Reference proteome</keyword>
<reference evidence="2" key="1">
    <citation type="submission" date="2013-10" db="EMBL/GenBank/DDBJ databases">
        <title>Genomic analysis of the causative agents of coccidiosis in chickens.</title>
        <authorList>
            <person name="Reid A.J."/>
            <person name="Blake D."/>
            <person name="Billington K."/>
            <person name="Browne H."/>
            <person name="Dunn M."/>
            <person name="Hung S."/>
            <person name="Kawahara F."/>
            <person name="Miranda-Saavedra D."/>
            <person name="Mourier T."/>
            <person name="Nagra H."/>
            <person name="Otto T.D."/>
            <person name="Rawlings N."/>
            <person name="Sanchez A."/>
            <person name="Sanders M."/>
            <person name="Subramaniam C."/>
            <person name="Tay Y."/>
            <person name="Dear P."/>
            <person name="Doerig C."/>
            <person name="Gruber A."/>
            <person name="Parkinson J."/>
            <person name="Shirley M."/>
            <person name="Wan K.L."/>
            <person name="Berriman M."/>
            <person name="Tomley F."/>
            <person name="Pain A."/>
        </authorList>
    </citation>
    <scope>NUCLEOTIDE SEQUENCE [LARGE SCALE GENOMIC DNA]</scope>
    <source>
        <strain evidence="2">Houghton</strain>
    </source>
</reference>
<dbReference type="VEuPathDB" id="ToxoDB:EMH_0026060"/>